<dbReference type="AlphaFoldDB" id="A0AAU9D3M1"/>
<evidence type="ECO:0000313" key="8">
    <source>
        <dbReference type="EMBL" id="BDR58374.1"/>
    </source>
</evidence>
<protein>
    <submittedName>
        <fullName evidence="8">23S rRNA methyltransferase</fullName>
    </submittedName>
</protein>
<dbReference type="Pfam" id="PF17125">
    <property type="entry name" value="Methyltr_RsmF_N"/>
    <property type="match status" value="1"/>
</dbReference>
<comment type="similarity">
    <text evidence="6">Belongs to the class I-like SAM-binding methyltransferase superfamily. RsmB/NOP family.</text>
</comment>
<gene>
    <name evidence="8" type="ORF">XA3_08150</name>
</gene>
<dbReference type="Pfam" id="PF01189">
    <property type="entry name" value="Methyltr_RsmB-F"/>
    <property type="match status" value="1"/>
</dbReference>
<evidence type="ECO:0000256" key="3">
    <source>
        <dbReference type="ARBA" id="ARBA00022679"/>
    </source>
</evidence>
<keyword evidence="4 6" id="KW-0949">S-adenosyl-L-methionine</keyword>
<dbReference type="InterPro" id="IPR031341">
    <property type="entry name" value="Methyltr_RsmF_N"/>
</dbReference>
<feature type="binding site" evidence="6">
    <location>
        <begin position="100"/>
        <end position="106"/>
    </location>
    <ligand>
        <name>S-adenosyl-L-methionine</name>
        <dbReference type="ChEBI" id="CHEBI:59789"/>
    </ligand>
</feature>
<keyword evidence="2 6" id="KW-0489">Methyltransferase</keyword>
<dbReference type="PRINTS" id="PR02008">
    <property type="entry name" value="RCMTFAMILY"/>
</dbReference>
<dbReference type="Gene3D" id="3.30.70.1170">
    <property type="entry name" value="Sun protein, domain 3"/>
    <property type="match status" value="1"/>
</dbReference>
<evidence type="ECO:0000256" key="2">
    <source>
        <dbReference type="ARBA" id="ARBA00022603"/>
    </source>
</evidence>
<feature type="binding site" evidence="6">
    <location>
        <position position="124"/>
    </location>
    <ligand>
        <name>S-adenosyl-L-methionine</name>
        <dbReference type="ChEBI" id="CHEBI:59789"/>
    </ligand>
</feature>
<dbReference type="PANTHER" id="PTHR22807:SF30">
    <property type="entry name" value="28S RRNA (CYTOSINE(4447)-C(5))-METHYLTRANSFERASE-RELATED"/>
    <property type="match status" value="1"/>
</dbReference>
<dbReference type="InterPro" id="IPR001678">
    <property type="entry name" value="MeTrfase_RsmB-F_NOP2_dom"/>
</dbReference>
<dbReference type="RefSeq" id="WP_317636280.1">
    <property type="nucleotide sequence ID" value="NZ_AP026802.1"/>
</dbReference>
<name>A0AAU9D3M1_9LACO</name>
<dbReference type="PANTHER" id="PTHR22807">
    <property type="entry name" value="NOP2 YEAST -RELATED NOL1/NOP2/FMU SUN DOMAIN-CONTAINING"/>
    <property type="match status" value="1"/>
</dbReference>
<keyword evidence="1" id="KW-0963">Cytoplasm</keyword>
<dbReference type="GO" id="GO:0008173">
    <property type="term" value="F:RNA methyltransferase activity"/>
    <property type="evidence" value="ECO:0007669"/>
    <property type="project" value="InterPro"/>
</dbReference>
<feature type="active site" description="Nucleophile" evidence="6">
    <location>
        <position position="222"/>
    </location>
</feature>
<keyword evidence="9" id="KW-1185">Reference proteome</keyword>
<dbReference type="Gene3D" id="3.40.50.150">
    <property type="entry name" value="Vaccinia Virus protein VP39"/>
    <property type="match status" value="1"/>
</dbReference>
<reference evidence="8 9" key="1">
    <citation type="journal article" date="2023" name="Microbiol. Spectr.">
        <title>Symbiosis of Carpenter Bees with Uncharacterized Lactic Acid Bacteria Showing NAD Auxotrophy.</title>
        <authorList>
            <person name="Kawasaki S."/>
            <person name="Ozawa K."/>
            <person name="Mori T."/>
            <person name="Yamamoto A."/>
            <person name="Ito M."/>
            <person name="Ohkuma M."/>
            <person name="Sakamoto M."/>
            <person name="Matsutani M."/>
        </authorList>
    </citation>
    <scope>NUCLEOTIDE SEQUENCE [LARGE SCALE GENOMIC DNA]</scope>
    <source>
        <strain evidence="8 9">XA3</strain>
    </source>
</reference>
<dbReference type="InterPro" id="IPR027391">
    <property type="entry name" value="Nol1_Nop2_Fmu_2"/>
</dbReference>
<proteinExistence type="inferred from homology"/>
<dbReference type="InterPro" id="IPR023267">
    <property type="entry name" value="RCMT"/>
</dbReference>
<comment type="caution">
    <text evidence="6">Lacks conserved residue(s) required for the propagation of feature annotation.</text>
</comment>
<dbReference type="KEGG" id="xap:XA3_08150"/>
<accession>A0AAU9D3M1</accession>
<evidence type="ECO:0000256" key="4">
    <source>
        <dbReference type="ARBA" id="ARBA00022691"/>
    </source>
</evidence>
<keyword evidence="5 6" id="KW-0694">RNA-binding</keyword>
<dbReference type="GO" id="GO:0001510">
    <property type="term" value="P:RNA methylation"/>
    <property type="evidence" value="ECO:0007669"/>
    <property type="project" value="InterPro"/>
</dbReference>
<sequence length="441" mass="49402">MKLPAEFIEKYRRILGSDANDFIASFDQVPINAFRVEPLRSRTDFSSYQSIPSIPHAHYGKISGLSIEFLSGVLYSQEPSAMYPAQILAPRPGDLVLDLCAAPGGKATALASQLHNDGFVLANDIDLKRSKILAENVGRMGYQNVAVSNMSPEDLAAQFPTTFTKILVDAPCSGEGMFRKDPAAVNYWNPDYPANCAKTQKKILREAIKMLAPGGTLVYSTCTFSPEEDEGVVAEILNSNPELSLEMIEMPPGGAPGVPDYADGNSELAKCLRLYPHLFKGEGQFIAKFRKSGQLAPVELKYGKNVKISPVFEDFMQATFKSPLKNVIVLDSNYYVLNPAFYELIKDLHLIKKGVKIGEMKKQRFVAHQEIFLALPQENYQTVIELDDEQFKNYIHGEELTIESFAPQKKWAALSYKCYIFGFGHWVQNRIKNFYPKNLRR</sequence>
<dbReference type="Pfam" id="PF13636">
    <property type="entry name" value="Methyltranf_PUA"/>
    <property type="match status" value="1"/>
</dbReference>
<dbReference type="PROSITE" id="PS51686">
    <property type="entry name" value="SAM_MT_RSMB_NOP"/>
    <property type="match status" value="1"/>
</dbReference>
<feature type="domain" description="SAM-dependent MTase RsmB/NOP-type" evidence="7">
    <location>
        <begin position="1"/>
        <end position="292"/>
    </location>
</feature>
<dbReference type="Proteomes" id="UP001321861">
    <property type="component" value="Chromosome"/>
</dbReference>
<feature type="binding site" evidence="6">
    <location>
        <position position="169"/>
    </location>
    <ligand>
        <name>S-adenosyl-L-methionine</name>
        <dbReference type="ChEBI" id="CHEBI:59789"/>
    </ligand>
</feature>
<dbReference type="GO" id="GO:0003723">
    <property type="term" value="F:RNA binding"/>
    <property type="evidence" value="ECO:0007669"/>
    <property type="project" value="UniProtKB-UniRule"/>
</dbReference>
<evidence type="ECO:0000259" key="7">
    <source>
        <dbReference type="PROSITE" id="PS51686"/>
    </source>
</evidence>
<evidence type="ECO:0000256" key="1">
    <source>
        <dbReference type="ARBA" id="ARBA00022490"/>
    </source>
</evidence>
<evidence type="ECO:0000256" key="5">
    <source>
        <dbReference type="ARBA" id="ARBA00022884"/>
    </source>
</evidence>
<dbReference type="SUPFAM" id="SSF53335">
    <property type="entry name" value="S-adenosyl-L-methionine-dependent methyltransferases"/>
    <property type="match status" value="1"/>
</dbReference>
<organism evidence="8 9">
    <name type="scientific">Xylocopilactobacillus apicola</name>
    <dbReference type="NCBI Taxonomy" id="2932184"/>
    <lineage>
        <taxon>Bacteria</taxon>
        <taxon>Bacillati</taxon>
        <taxon>Bacillota</taxon>
        <taxon>Bacilli</taxon>
        <taxon>Lactobacillales</taxon>
        <taxon>Lactobacillaceae</taxon>
        <taxon>Xylocopilactobacillus</taxon>
    </lineage>
</organism>
<dbReference type="EMBL" id="AP026802">
    <property type="protein sequence ID" value="BDR58374.1"/>
    <property type="molecule type" value="Genomic_DNA"/>
</dbReference>
<dbReference type="InterPro" id="IPR049560">
    <property type="entry name" value="MeTrfase_RsmB-F_NOP2_cat"/>
</dbReference>
<evidence type="ECO:0000313" key="9">
    <source>
        <dbReference type="Proteomes" id="UP001321861"/>
    </source>
</evidence>
<dbReference type="InterPro" id="IPR029063">
    <property type="entry name" value="SAM-dependent_MTases_sf"/>
</dbReference>
<evidence type="ECO:0000256" key="6">
    <source>
        <dbReference type="PROSITE-ProRule" id="PRU01023"/>
    </source>
</evidence>
<dbReference type="Gene3D" id="2.30.130.60">
    <property type="match status" value="1"/>
</dbReference>
<keyword evidence="3 6" id="KW-0808">Transferase</keyword>
<dbReference type="CDD" id="cd02440">
    <property type="entry name" value="AdoMet_MTases"/>
    <property type="match status" value="1"/>
</dbReference>